<dbReference type="EMBL" id="CP023777">
    <property type="protein sequence ID" value="ATL47884.1"/>
    <property type="molecule type" value="Genomic_DNA"/>
</dbReference>
<organism evidence="2 3">
    <name type="scientific">Chitinophaga caeni</name>
    <dbReference type="NCBI Taxonomy" id="2029983"/>
    <lineage>
        <taxon>Bacteria</taxon>
        <taxon>Pseudomonadati</taxon>
        <taxon>Bacteroidota</taxon>
        <taxon>Chitinophagia</taxon>
        <taxon>Chitinophagales</taxon>
        <taxon>Chitinophagaceae</taxon>
        <taxon>Chitinophaga</taxon>
    </lineage>
</organism>
<comment type="similarity">
    <text evidence="1">Belongs to the TolB family.</text>
</comment>
<accession>A0A291QVJ9</accession>
<evidence type="ECO:0000256" key="1">
    <source>
        <dbReference type="ARBA" id="ARBA00009820"/>
    </source>
</evidence>
<evidence type="ECO:0000313" key="2">
    <source>
        <dbReference type="EMBL" id="ATL47884.1"/>
    </source>
</evidence>
<proteinExistence type="inferred from homology"/>
<dbReference type="Gene3D" id="2.120.10.30">
    <property type="entry name" value="TolB, C-terminal domain"/>
    <property type="match status" value="1"/>
</dbReference>
<reference evidence="2 3" key="1">
    <citation type="submission" date="2017-10" db="EMBL/GenBank/DDBJ databases">
        <title>Paenichitinophaga pekingensis gen. nov., sp. nov., isolated from activated sludge.</title>
        <authorList>
            <person name="Jin D."/>
            <person name="Kong X."/>
            <person name="Deng Y."/>
            <person name="Bai Z."/>
        </authorList>
    </citation>
    <scope>NUCLEOTIDE SEQUENCE [LARGE SCALE GENOMIC DNA]</scope>
    <source>
        <strain evidence="2 3">13</strain>
    </source>
</reference>
<dbReference type="AlphaFoldDB" id="A0A291QVJ9"/>
<dbReference type="PANTHER" id="PTHR36842:SF1">
    <property type="entry name" value="PROTEIN TOLB"/>
    <property type="match status" value="1"/>
</dbReference>
<evidence type="ECO:0000313" key="3">
    <source>
        <dbReference type="Proteomes" id="UP000220133"/>
    </source>
</evidence>
<dbReference type="InterPro" id="IPR011042">
    <property type="entry name" value="6-blade_b-propeller_TolB-like"/>
</dbReference>
<keyword evidence="3" id="KW-1185">Reference proteome</keyword>
<protein>
    <submittedName>
        <fullName evidence="2">Transporter</fullName>
    </submittedName>
</protein>
<dbReference type="KEGG" id="cbae:COR50_12310"/>
<gene>
    <name evidence="2" type="ORF">COR50_12310</name>
</gene>
<dbReference type="Proteomes" id="UP000220133">
    <property type="component" value="Chromosome"/>
</dbReference>
<sequence>MKHLLFSVACIMSCSLPLQFLMAQQKIISILETVEVSSGQRTVLCRDTSHFEAPNWSRDGKYLLLNKAGKLYQFQIDSKQWNTLPFGAGLKANNDHGFSPNGELLAISSGIVEKDDPAFGKGSVIYIADAQGGNLRRITSLSPSYWHGWSPDGKTLAFVGQRNGEFDIYSIPASGGTEKRLTNTPGLDDGPDYSPDGKYIYYNSYRSGKMEIWRMEADGSNAEQLTDDGYANWFPHPSPDGKQLVFLSFMEDQGQDHPFGKDVRLRIIDLETGETRNLTGIFFGGQGSINVPSWSPDSRYVAFVRYEVIK</sequence>
<dbReference type="InterPro" id="IPR011659">
    <property type="entry name" value="WD40"/>
</dbReference>
<dbReference type="PANTHER" id="PTHR36842">
    <property type="entry name" value="PROTEIN TOLB HOMOLOG"/>
    <property type="match status" value="1"/>
</dbReference>
<dbReference type="RefSeq" id="WP_098194261.1">
    <property type="nucleotide sequence ID" value="NZ_CP023777.1"/>
</dbReference>
<name>A0A291QVJ9_9BACT</name>
<dbReference type="Pfam" id="PF07676">
    <property type="entry name" value="PD40"/>
    <property type="match status" value="3"/>
</dbReference>
<dbReference type="SUPFAM" id="SSF82171">
    <property type="entry name" value="DPP6 N-terminal domain-like"/>
    <property type="match status" value="1"/>
</dbReference>
<dbReference type="OrthoDB" id="8432779at2"/>